<keyword evidence="3" id="KW-1185">Reference proteome</keyword>
<proteinExistence type="predicted"/>
<reference evidence="2 3" key="1">
    <citation type="submission" date="2020-04" db="EMBL/GenBank/DDBJ databases">
        <authorList>
            <person name="Yin C."/>
        </authorList>
    </citation>
    <scope>NUCLEOTIDE SEQUENCE [LARGE SCALE GENOMIC DNA]</scope>
    <source>
        <strain evidence="2 3">Ae27</strain>
    </source>
</reference>
<evidence type="ECO:0000313" key="3">
    <source>
        <dbReference type="Proteomes" id="UP000570474"/>
    </source>
</evidence>
<comment type="caution">
    <text evidence="2">The sequence shown here is derived from an EMBL/GenBank/DDBJ whole genome shotgun (WGS) entry which is preliminary data.</text>
</comment>
<name>A0A847RRA0_9BACT</name>
<sequence>MLKYILHGCALTCALLLLWQSLQAQQLLLSDTVSATTKSALLEIRAKSQGLLLPRIQDTTVAPLSSSPNGMLIYYIPASSVMVRRNGGWSQLADSIAVTGSNWKLTGNAGTDTLTRFIGTTDATGLVFRTNNTKRVAISSTGNVGIGTSSPSATLHVTSGVANTSGVLLQNLTSASPVTASAAGIGVDASGNVVRTATAPLFYNKSGSSPLTNTIKIWADTLYNAGGGSVTANISNAGFTNILSIQATGLGGTGSGVSDAPIPVVTSYTVTAVNMVIIRGNAGLTILNGMAQDTDKTHKVFLTVIGY</sequence>
<evidence type="ECO:0000256" key="1">
    <source>
        <dbReference type="SAM" id="SignalP"/>
    </source>
</evidence>
<gene>
    <name evidence="2" type="ORF">HGH92_14960</name>
</gene>
<accession>A0A847RRA0</accession>
<feature type="chain" id="PRO_5032804473" evidence="1">
    <location>
        <begin position="25"/>
        <end position="307"/>
    </location>
</feature>
<evidence type="ECO:0000313" key="2">
    <source>
        <dbReference type="EMBL" id="NLR65613.1"/>
    </source>
</evidence>
<dbReference type="Proteomes" id="UP000570474">
    <property type="component" value="Unassembled WGS sequence"/>
</dbReference>
<dbReference type="RefSeq" id="WP_168871611.1">
    <property type="nucleotide sequence ID" value="NZ_JABAIA010000002.1"/>
</dbReference>
<feature type="signal peptide" evidence="1">
    <location>
        <begin position="1"/>
        <end position="24"/>
    </location>
</feature>
<keyword evidence="1" id="KW-0732">Signal</keyword>
<organism evidence="2 3">
    <name type="scientific">Chitinophaga varians</name>
    <dbReference type="NCBI Taxonomy" id="2202339"/>
    <lineage>
        <taxon>Bacteria</taxon>
        <taxon>Pseudomonadati</taxon>
        <taxon>Bacteroidota</taxon>
        <taxon>Chitinophagia</taxon>
        <taxon>Chitinophagales</taxon>
        <taxon>Chitinophagaceae</taxon>
        <taxon>Chitinophaga</taxon>
    </lineage>
</organism>
<protein>
    <submittedName>
        <fullName evidence="2">Uncharacterized protein</fullName>
    </submittedName>
</protein>
<dbReference type="AlphaFoldDB" id="A0A847RRA0"/>
<dbReference type="EMBL" id="JABAIA010000002">
    <property type="protein sequence ID" value="NLR65613.1"/>
    <property type="molecule type" value="Genomic_DNA"/>
</dbReference>